<name>A0A2P8HWA7_9BACI</name>
<protein>
    <recommendedName>
        <fullName evidence="5 6">o-succinylbenzoate synthase</fullName>
        <ecNumber evidence="5 6">4.2.1.113</ecNumber>
    </recommendedName>
</protein>
<organism evidence="8 9">
    <name type="scientific">Salsuginibacillus halophilus</name>
    <dbReference type="NCBI Taxonomy" id="517424"/>
    <lineage>
        <taxon>Bacteria</taxon>
        <taxon>Bacillati</taxon>
        <taxon>Bacillota</taxon>
        <taxon>Bacilli</taxon>
        <taxon>Bacillales</taxon>
        <taxon>Bacillaceae</taxon>
        <taxon>Salsuginibacillus</taxon>
    </lineage>
</organism>
<dbReference type="InterPro" id="IPR029065">
    <property type="entry name" value="Enolase_C-like"/>
</dbReference>
<dbReference type="UniPathway" id="UPA00079"/>
<accession>A0A2P8HWA7</accession>
<comment type="cofactor">
    <cofactor evidence="1">
        <name>a divalent metal cation</name>
        <dbReference type="ChEBI" id="CHEBI:60240"/>
    </cofactor>
</comment>
<evidence type="ECO:0000313" key="9">
    <source>
        <dbReference type="Proteomes" id="UP000242310"/>
    </source>
</evidence>
<feature type="domain" description="Mandelate racemase/muconate lactonizing enzyme C-terminal" evidence="7">
    <location>
        <begin position="140"/>
        <end position="234"/>
    </location>
</feature>
<keyword evidence="9" id="KW-1185">Reference proteome</keyword>
<dbReference type="RefSeq" id="WP_245893890.1">
    <property type="nucleotide sequence ID" value="NZ_PYAV01000003.1"/>
</dbReference>
<evidence type="ECO:0000256" key="1">
    <source>
        <dbReference type="ARBA" id="ARBA00001968"/>
    </source>
</evidence>
<dbReference type="AlphaFoldDB" id="A0A2P8HWA7"/>
<evidence type="ECO:0000256" key="4">
    <source>
        <dbReference type="ARBA" id="ARBA00023239"/>
    </source>
</evidence>
<dbReference type="Pfam" id="PF02746">
    <property type="entry name" value="MR_MLE_N"/>
    <property type="match status" value="1"/>
</dbReference>
<keyword evidence="3" id="KW-0460">Magnesium</keyword>
<keyword evidence="2" id="KW-0479">Metal-binding</keyword>
<dbReference type="Pfam" id="PF13378">
    <property type="entry name" value="MR_MLE_C"/>
    <property type="match status" value="1"/>
</dbReference>
<evidence type="ECO:0000259" key="7">
    <source>
        <dbReference type="SMART" id="SM00922"/>
    </source>
</evidence>
<evidence type="ECO:0000313" key="8">
    <source>
        <dbReference type="EMBL" id="PSL50522.1"/>
    </source>
</evidence>
<evidence type="ECO:0000256" key="3">
    <source>
        <dbReference type="ARBA" id="ARBA00022842"/>
    </source>
</evidence>
<sequence>MNIDTFTVRHASLKLKTPFQTVNGLVVQRDVILVEAYDASGKVGYGECAAFSEPFYTEETTATAWLMLETVLLPMLQRDPPESPEDIIVRFQGVQGHQMAKAAVEAAVRDLDAKQQNVPLARLYGGTKTSVPAGIVFSLTDDPKKQAKQFHANGYQRAKVKVQKGREKEAVNELRQMVGQDTPVMFDGNGMYTPEKDMLHLQKLDQLNLAMIEQPFRQDDFIEHARLAQTLATPVCLDESIRSAHDAYQAVQLGACSIINVKPGRVGGAKEVLQIHELSRNTKVDLWIGGMLDTGIGRAHNVMLASLPHFTLPNEIAESSRYWEEDITSAIKVEKGCVQVPKKPGIGVDVNERRLNKATLRKQSFTIGSS</sequence>
<reference evidence="8 9" key="1">
    <citation type="submission" date="2018-03" db="EMBL/GenBank/DDBJ databases">
        <title>Genomic Encyclopedia of Type Strains, Phase III (KMG-III): the genomes of soil and plant-associated and newly described type strains.</title>
        <authorList>
            <person name="Whitman W."/>
        </authorList>
    </citation>
    <scope>NUCLEOTIDE SEQUENCE [LARGE SCALE GENOMIC DNA]</scope>
    <source>
        <strain evidence="8 9">CGMCC 1.07653</strain>
    </source>
</reference>
<dbReference type="InterPro" id="IPR036849">
    <property type="entry name" value="Enolase-like_C_sf"/>
</dbReference>
<evidence type="ECO:0000256" key="6">
    <source>
        <dbReference type="NCBIfam" id="TIGR01928"/>
    </source>
</evidence>
<dbReference type="SFLD" id="SFLDG00180">
    <property type="entry name" value="muconate_cycloisomerase"/>
    <property type="match status" value="1"/>
</dbReference>
<dbReference type="Gene3D" id="3.20.20.120">
    <property type="entry name" value="Enolase-like C-terminal domain"/>
    <property type="match status" value="1"/>
</dbReference>
<dbReference type="EC" id="4.2.1.113" evidence="5 6"/>
<dbReference type="SUPFAM" id="SSF54826">
    <property type="entry name" value="Enolase N-terminal domain-like"/>
    <property type="match status" value="1"/>
</dbReference>
<proteinExistence type="predicted"/>
<dbReference type="GO" id="GO:0016854">
    <property type="term" value="F:racemase and epimerase activity"/>
    <property type="evidence" value="ECO:0007669"/>
    <property type="project" value="UniProtKB-ARBA"/>
</dbReference>
<dbReference type="PANTHER" id="PTHR48073">
    <property type="entry name" value="O-SUCCINYLBENZOATE SYNTHASE-RELATED"/>
    <property type="match status" value="1"/>
</dbReference>
<dbReference type="InterPro" id="IPR029017">
    <property type="entry name" value="Enolase-like_N"/>
</dbReference>
<dbReference type="InterPro" id="IPR010197">
    <property type="entry name" value="OSBS/NAAAR"/>
</dbReference>
<dbReference type="EMBL" id="PYAV01000003">
    <property type="protein sequence ID" value="PSL50522.1"/>
    <property type="molecule type" value="Genomic_DNA"/>
</dbReference>
<gene>
    <name evidence="8" type="ORF">B0H94_103134</name>
</gene>
<dbReference type="PANTHER" id="PTHR48073:SF5">
    <property type="entry name" value="O-SUCCINYLBENZOATE SYNTHASE"/>
    <property type="match status" value="1"/>
</dbReference>
<dbReference type="GO" id="GO:0043748">
    <property type="term" value="F:O-succinylbenzoate synthase activity"/>
    <property type="evidence" value="ECO:0007669"/>
    <property type="project" value="UniProtKB-EC"/>
</dbReference>
<evidence type="ECO:0000256" key="5">
    <source>
        <dbReference type="ARBA" id="ARBA00029491"/>
    </source>
</evidence>
<dbReference type="SFLD" id="SFLDF00009">
    <property type="entry name" value="o-succinylbenzoate_synthase"/>
    <property type="match status" value="1"/>
</dbReference>
<dbReference type="SUPFAM" id="SSF51604">
    <property type="entry name" value="Enolase C-terminal domain-like"/>
    <property type="match status" value="1"/>
</dbReference>
<dbReference type="UniPathway" id="UPA01057">
    <property type="reaction ID" value="UER00165"/>
</dbReference>
<dbReference type="GO" id="GO:0009234">
    <property type="term" value="P:menaquinone biosynthetic process"/>
    <property type="evidence" value="ECO:0007669"/>
    <property type="project" value="UniProtKB-UniRule"/>
</dbReference>
<evidence type="ECO:0000256" key="2">
    <source>
        <dbReference type="ARBA" id="ARBA00022723"/>
    </source>
</evidence>
<dbReference type="Gene3D" id="3.30.390.10">
    <property type="entry name" value="Enolase-like, N-terminal domain"/>
    <property type="match status" value="1"/>
</dbReference>
<dbReference type="SFLD" id="SFLDS00001">
    <property type="entry name" value="Enolase"/>
    <property type="match status" value="1"/>
</dbReference>
<dbReference type="InterPro" id="IPR013342">
    <property type="entry name" value="Mandelate_racemase_C"/>
</dbReference>
<dbReference type="SMART" id="SM00922">
    <property type="entry name" value="MR_MLE"/>
    <property type="match status" value="1"/>
</dbReference>
<dbReference type="InterPro" id="IPR013341">
    <property type="entry name" value="Mandelate_racemase_N_dom"/>
</dbReference>
<comment type="caution">
    <text evidence="8">The sequence shown here is derived from an EMBL/GenBank/DDBJ whole genome shotgun (WGS) entry which is preliminary data.</text>
</comment>
<dbReference type="GO" id="GO:0046872">
    <property type="term" value="F:metal ion binding"/>
    <property type="evidence" value="ECO:0007669"/>
    <property type="project" value="UniProtKB-KW"/>
</dbReference>
<keyword evidence="4" id="KW-0456">Lyase</keyword>
<dbReference type="NCBIfam" id="TIGR01928">
    <property type="entry name" value="menC_lowGC_arch"/>
    <property type="match status" value="1"/>
</dbReference>
<dbReference type="Proteomes" id="UP000242310">
    <property type="component" value="Unassembled WGS sequence"/>
</dbReference>